<dbReference type="OrthoDB" id="9803238at2"/>
<dbReference type="PANTHER" id="PTHR43174:SF1">
    <property type="entry name" value="UDP-N-ACETYLGLUCOSAMINE 2-EPIMERASE"/>
    <property type="match status" value="1"/>
</dbReference>
<dbReference type="EC" id="5.1.3.14" evidence="3"/>
<dbReference type="NCBIfam" id="TIGR00236">
    <property type="entry name" value="wecB"/>
    <property type="match status" value="1"/>
</dbReference>
<dbReference type="STRING" id="1397694.GCA_000702585_01144"/>
<dbReference type="RefSeq" id="WP_024370711.1">
    <property type="nucleotide sequence ID" value="NZ_UGGP01000001.1"/>
</dbReference>
<accession>A0A377FRT8</accession>
<evidence type="ECO:0000259" key="2">
    <source>
        <dbReference type="Pfam" id="PF02350"/>
    </source>
</evidence>
<name>A0A377FRT8_9BACL</name>
<dbReference type="PANTHER" id="PTHR43174">
    <property type="entry name" value="UDP-N-ACETYLGLUCOSAMINE 2-EPIMERASE"/>
    <property type="match status" value="1"/>
</dbReference>
<dbReference type="EMBL" id="UGGP01000001">
    <property type="protein sequence ID" value="STO07284.1"/>
    <property type="molecule type" value="Genomic_DNA"/>
</dbReference>
<gene>
    <name evidence="3" type="primary">mnaA_2</name>
    <name evidence="3" type="ORF">NCTC13163_00629</name>
</gene>
<dbReference type="Gene3D" id="3.40.50.2000">
    <property type="entry name" value="Glycogen Phosphorylase B"/>
    <property type="match status" value="2"/>
</dbReference>
<dbReference type="InterPro" id="IPR003331">
    <property type="entry name" value="UDP_GlcNAc_Epimerase_2_dom"/>
</dbReference>
<dbReference type="CDD" id="cd03786">
    <property type="entry name" value="GTB_UDP-GlcNAc_2-Epimerase"/>
    <property type="match status" value="1"/>
</dbReference>
<dbReference type="Proteomes" id="UP000254060">
    <property type="component" value="Unassembled WGS sequence"/>
</dbReference>
<organism evidence="3 4">
    <name type="scientific">Exiguobacterium aurantiacum</name>
    <dbReference type="NCBI Taxonomy" id="33987"/>
    <lineage>
        <taxon>Bacteria</taxon>
        <taxon>Bacillati</taxon>
        <taxon>Bacillota</taxon>
        <taxon>Bacilli</taxon>
        <taxon>Bacillales</taxon>
        <taxon>Bacillales Family XII. Incertae Sedis</taxon>
        <taxon>Exiguobacterium</taxon>
    </lineage>
</organism>
<evidence type="ECO:0000256" key="1">
    <source>
        <dbReference type="RuleBase" id="RU003513"/>
    </source>
</evidence>
<keyword evidence="1 3" id="KW-0413">Isomerase</keyword>
<protein>
    <submittedName>
        <fullName evidence="3">UDP-N-acetylglucosamine 2-epimerase</fullName>
        <ecNumber evidence="3">5.1.3.14</ecNumber>
    </submittedName>
</protein>
<reference evidence="3 4" key="1">
    <citation type="submission" date="2018-06" db="EMBL/GenBank/DDBJ databases">
        <authorList>
            <consortium name="Pathogen Informatics"/>
            <person name="Doyle S."/>
        </authorList>
    </citation>
    <scope>NUCLEOTIDE SEQUENCE [LARGE SCALE GENOMIC DNA]</scope>
    <source>
        <strain evidence="3 4">NCTC13163</strain>
    </source>
</reference>
<proteinExistence type="inferred from homology"/>
<dbReference type="InterPro" id="IPR029767">
    <property type="entry name" value="WecB-like"/>
</dbReference>
<dbReference type="GO" id="GO:0008761">
    <property type="term" value="F:UDP-N-acetylglucosamine 2-epimerase activity"/>
    <property type="evidence" value="ECO:0007669"/>
    <property type="project" value="UniProtKB-EC"/>
</dbReference>
<evidence type="ECO:0000313" key="3">
    <source>
        <dbReference type="EMBL" id="STO07284.1"/>
    </source>
</evidence>
<comment type="similarity">
    <text evidence="1">Belongs to the UDP-N-acetylglucosamine 2-epimerase family.</text>
</comment>
<sequence>MKRLKVMTIVGTRPEIIRLSAVIHKLEASDAIDHVLVHTGQNYDYELNEIFFEDFGLQTPDYILDASADGPMATIGNILIAVDPVLAAERPDAVLILGDTNSCLAAIAAKRHKIPIFHMEAGNRCFDERVPEETNRRIVDHIADVNLTYSDIAREYLLKEGLPADRIIKTGSPMYEVLTRHRDKIDRSDVLGRLGLTEGGYFVVSAHRDENISSDENFYDLIETLNAVAKTYDVPLIVSTHPRTAKRIRETGVPLHPHIQTLKPLGFSDYVKLQLHAKAVLSDSGTISEESSILGLKGLNIRQAHERPEAMEEGAAMMVGLKRDRVLQALRVLEETETPLRLVADYAMPNVSDKVLRILLSYTDYVMREVWKQGPVRHETKEV</sequence>
<feature type="domain" description="UDP-N-acetylglucosamine 2-epimerase" evidence="2">
    <location>
        <begin position="25"/>
        <end position="359"/>
    </location>
</feature>
<dbReference type="SUPFAM" id="SSF53756">
    <property type="entry name" value="UDP-Glycosyltransferase/glycogen phosphorylase"/>
    <property type="match status" value="1"/>
</dbReference>
<evidence type="ECO:0000313" key="4">
    <source>
        <dbReference type="Proteomes" id="UP000254060"/>
    </source>
</evidence>
<dbReference type="AlphaFoldDB" id="A0A377FRT8"/>
<dbReference type="Pfam" id="PF02350">
    <property type="entry name" value="Epimerase_2"/>
    <property type="match status" value="1"/>
</dbReference>